<dbReference type="EMBL" id="JASZZN010000023">
    <property type="protein sequence ID" value="MDM4018577.1"/>
    <property type="molecule type" value="Genomic_DNA"/>
</dbReference>
<protein>
    <submittedName>
        <fullName evidence="8">Sulfatase-like hydrolase/transferase</fullName>
    </submittedName>
</protein>
<evidence type="ECO:0000256" key="5">
    <source>
        <dbReference type="SAM" id="SignalP"/>
    </source>
</evidence>
<dbReference type="InterPro" id="IPR000917">
    <property type="entry name" value="Sulfatase_N"/>
</dbReference>
<evidence type="ECO:0000259" key="6">
    <source>
        <dbReference type="Pfam" id="PF00884"/>
    </source>
</evidence>
<keyword evidence="5" id="KW-0732">Signal</keyword>
<proteinExistence type="inferred from homology"/>
<evidence type="ECO:0000313" key="8">
    <source>
        <dbReference type="EMBL" id="MDM4018577.1"/>
    </source>
</evidence>
<accession>A0ABT7PPZ9</accession>
<organism evidence="8 9">
    <name type="scientific">Roseiconus lacunae</name>
    <dbReference type="NCBI Taxonomy" id="2605694"/>
    <lineage>
        <taxon>Bacteria</taxon>
        <taxon>Pseudomonadati</taxon>
        <taxon>Planctomycetota</taxon>
        <taxon>Planctomycetia</taxon>
        <taxon>Pirellulales</taxon>
        <taxon>Pirellulaceae</taxon>
        <taxon>Roseiconus</taxon>
    </lineage>
</organism>
<dbReference type="SUPFAM" id="SSF53649">
    <property type="entry name" value="Alkaline phosphatase-like"/>
    <property type="match status" value="1"/>
</dbReference>
<evidence type="ECO:0000313" key="9">
    <source>
        <dbReference type="Proteomes" id="UP001239462"/>
    </source>
</evidence>
<dbReference type="Proteomes" id="UP001239462">
    <property type="component" value="Unassembled WGS sequence"/>
</dbReference>
<dbReference type="InterPro" id="IPR010496">
    <property type="entry name" value="AL/BT2_dom"/>
</dbReference>
<dbReference type="Pfam" id="PF00884">
    <property type="entry name" value="Sulfatase"/>
    <property type="match status" value="1"/>
</dbReference>
<gene>
    <name evidence="8" type="ORF">QTN89_24205</name>
</gene>
<evidence type="ECO:0000256" key="1">
    <source>
        <dbReference type="ARBA" id="ARBA00008779"/>
    </source>
</evidence>
<feature type="domain" description="Sulfatase N-terminal" evidence="6">
    <location>
        <begin position="41"/>
        <end position="370"/>
    </location>
</feature>
<dbReference type="PANTHER" id="PTHR42693:SF33">
    <property type="entry name" value="ARYLSULFATASE"/>
    <property type="match status" value="1"/>
</dbReference>
<feature type="chain" id="PRO_5047058888" evidence="5">
    <location>
        <begin position="30"/>
        <end position="994"/>
    </location>
</feature>
<feature type="domain" description="3-keto-alpha-glucoside-1,2-lyase/3-keto-2-hydroxy-glucal hydratase" evidence="7">
    <location>
        <begin position="870"/>
        <end position="994"/>
    </location>
</feature>
<reference evidence="8 9" key="1">
    <citation type="submission" date="2023-06" db="EMBL/GenBank/DDBJ databases">
        <title>Roseiconus lacunae JC819 isolated from Gulf of Mannar region, Tamil Nadu.</title>
        <authorList>
            <person name="Pk S."/>
            <person name="Ch S."/>
            <person name="Ch V.R."/>
        </authorList>
    </citation>
    <scope>NUCLEOTIDE SEQUENCE [LARGE SCALE GENOMIC DNA]</scope>
    <source>
        <strain evidence="8 9">JC819</strain>
    </source>
</reference>
<dbReference type="InterPro" id="IPR050738">
    <property type="entry name" value="Sulfatase"/>
</dbReference>
<keyword evidence="9" id="KW-1185">Reference proteome</keyword>
<evidence type="ECO:0000259" key="7">
    <source>
        <dbReference type="Pfam" id="PF06439"/>
    </source>
</evidence>
<comment type="similarity">
    <text evidence="1">Belongs to the sulfatase family.</text>
</comment>
<dbReference type="PANTHER" id="PTHR42693">
    <property type="entry name" value="ARYLSULFATASE FAMILY MEMBER"/>
    <property type="match status" value="1"/>
</dbReference>
<evidence type="ECO:0000256" key="3">
    <source>
        <dbReference type="ARBA" id="ARBA00022801"/>
    </source>
</evidence>
<dbReference type="Pfam" id="PF04616">
    <property type="entry name" value="Glyco_hydro_43"/>
    <property type="match status" value="1"/>
</dbReference>
<dbReference type="Pfam" id="PF06439">
    <property type="entry name" value="3keto-disac_hyd"/>
    <property type="match status" value="1"/>
</dbReference>
<dbReference type="Gene3D" id="3.40.720.10">
    <property type="entry name" value="Alkaline Phosphatase, subunit A"/>
    <property type="match status" value="1"/>
</dbReference>
<evidence type="ECO:0000256" key="4">
    <source>
        <dbReference type="ARBA" id="ARBA00023295"/>
    </source>
</evidence>
<dbReference type="InterPro" id="IPR023296">
    <property type="entry name" value="Glyco_hydro_beta-prop_sf"/>
</dbReference>
<keyword evidence="3" id="KW-0378">Hydrolase</keyword>
<keyword evidence="4" id="KW-0326">Glycosidase</keyword>
<dbReference type="RefSeq" id="WP_289166451.1">
    <property type="nucleotide sequence ID" value="NZ_JASZZN010000023.1"/>
</dbReference>
<comment type="caution">
    <text evidence="8">The sequence shown here is derived from an EMBL/GenBank/DDBJ whole genome shotgun (WGS) entry which is preliminary data.</text>
</comment>
<dbReference type="CDD" id="cd18820">
    <property type="entry name" value="GH43_LbAraf43-like"/>
    <property type="match status" value="1"/>
</dbReference>
<dbReference type="InterPro" id="IPR017850">
    <property type="entry name" value="Alkaline_phosphatase_core_sf"/>
</dbReference>
<dbReference type="Gene3D" id="2.60.120.560">
    <property type="entry name" value="Exo-inulinase, domain 1"/>
    <property type="match status" value="1"/>
</dbReference>
<name>A0ABT7PPZ9_9BACT</name>
<evidence type="ECO:0000256" key="2">
    <source>
        <dbReference type="ARBA" id="ARBA00009865"/>
    </source>
</evidence>
<sequence length="994" mass="111406">MLTFRAALPRGVASLFACFVALSSFLTTRQVLPEDPSPKRPNVITVFIDDMGWSDLSCFGGKRIETENIDRLAAEGLRFTNFYVNSPICSPSRVALSTGQYPHRHRISSYLARRELNRSRGMDQWLRLEAPMLARQLKANGYATGHFGKWHMGGQRDVGEAPLITEYGFDQSLTNFEGLGPRVLPLKDAYDGKPPQKHDLGSGNLGRGPIEWMDRSVITAEFVDHAVKFIDEAQQSKQPFFVNVWPDDVHSPFFPPEVLRSETDESKRELYYAVLDAMDQQLASLFDRIRTDPKLRNNTLILVMSDNGHEEGAGSSEPLRGAKTWLYEGGIRSPLIVWGPGLVNSDAAGTTNDSSVLCALDVNRSLYDLTGTKLPKQELDGENLISTLLGKDSASRKSPIFFRRPPDRAGTREVDNPDLAVRDGRWKYLVNYDGSDRQLYDLDGDPSEQNNLIDQHPEIADGLHDELMRWNRQMPKDAGDPDWRGLAGDGALPADKFVNPIGEGADPWVVKDPNQDRYLWCFSDGNRGIAIHTSRSLTSFGTKHVVWEAPETGPYSKEVWAPELHFLDGHWHVYFAASDGNNANHKAYVLRSKTSDPIGDYELFGPMATGDGPDRNSPNVWAIDMTVLEHQGQRYAIWSGWDAPGTDQQYLYIAAMKSPTELTGPRVRLCDNADYLWERTEERIDSRGLHEGPEVFKAKGRVALVYSCGASWLPTYKLGLLELVGDDPLKPSSWKKRPQPVFQSTAATYGVGHSCFVPSLDGKQWWHVFHAKRDRQPGWRRSIYVQPMKVGRRGFPLFDEPVRPGMILDRPSGDQPPSISTETSDVTYYGHHQFFESLDTGVRLGCIPEHPINDYRSGEKVVLNHPVPNDVTASIEIDFLGNNQARDAGLLFRCTGPSVGYDAQRGYFAGLIPKTQLVILGKTDGRLWKELQRSSTTIDASQIQELVVRTKGTQIEVFHNGMKKIAYVDDTYDTGTIGLRVVNTDAVFQKFEVK</sequence>
<dbReference type="InterPro" id="IPR006710">
    <property type="entry name" value="Glyco_hydro_43"/>
</dbReference>
<dbReference type="Gene3D" id="2.115.10.20">
    <property type="entry name" value="Glycosyl hydrolase domain, family 43"/>
    <property type="match status" value="1"/>
</dbReference>
<dbReference type="SUPFAM" id="SSF75005">
    <property type="entry name" value="Arabinanase/levansucrase/invertase"/>
    <property type="match status" value="1"/>
</dbReference>
<comment type="similarity">
    <text evidence="2">Belongs to the glycosyl hydrolase 43 family.</text>
</comment>
<dbReference type="Gene3D" id="3.30.1120.10">
    <property type="match status" value="1"/>
</dbReference>
<feature type="signal peptide" evidence="5">
    <location>
        <begin position="1"/>
        <end position="29"/>
    </location>
</feature>